<evidence type="ECO:0000313" key="2">
    <source>
        <dbReference type="EMBL" id="CAH2032565.1"/>
    </source>
</evidence>
<dbReference type="Proteomes" id="UP001295463">
    <property type="component" value="Chromosome"/>
</dbReference>
<evidence type="ECO:0000313" key="3">
    <source>
        <dbReference type="Proteomes" id="UP001295463"/>
    </source>
</evidence>
<feature type="region of interest" description="Disordered" evidence="1">
    <location>
        <begin position="121"/>
        <end position="193"/>
    </location>
</feature>
<protein>
    <submittedName>
        <fullName evidence="2">Uncharacterized protein</fullName>
    </submittedName>
</protein>
<proteinExistence type="predicted"/>
<keyword evidence="3" id="KW-1185">Reference proteome</keyword>
<reference evidence="2 3" key="1">
    <citation type="submission" date="2022-03" db="EMBL/GenBank/DDBJ databases">
        <authorList>
            <person name="Koch H."/>
        </authorList>
    </citation>
    <scope>NUCLEOTIDE SEQUENCE [LARGE SCALE GENOMIC DNA]</scope>
    <source>
        <strain evidence="2 3">G1</strain>
    </source>
</reference>
<accession>A0ABM9DBG0</accession>
<feature type="compositionally biased region" description="Low complexity" evidence="1">
    <location>
        <begin position="130"/>
        <end position="158"/>
    </location>
</feature>
<dbReference type="EMBL" id="OW150024">
    <property type="protein sequence ID" value="CAH2032565.1"/>
    <property type="molecule type" value="Genomic_DNA"/>
</dbReference>
<dbReference type="RefSeq" id="WP_305733308.1">
    <property type="nucleotide sequence ID" value="NZ_OW150024.1"/>
</dbReference>
<gene>
    <name evidence="2" type="ORF">GEAMG1_2729</name>
</gene>
<sequence length="242" mass="25315">MELSRIAQQHIPALVRSERSLVAALPDAATPVAAERYERQMKELADARAFMKQVPDKKSADRQDRAEKVRMLKERLRMLKQMIPFMSPAAAKSLKAELRQLAAQLAALAADGSGGGTGAFSTGAAGGSGSTHTAVPETAPAGEAPAAEDAPGAEGSAAHGAGTQGKEAADSGHAEPAGAPAGNRQTQEELEELKRLYRSVRAMVQRKLQQAGDRSEPLPNGPAPLTAYAPLPEIAASIRLRA</sequence>
<evidence type="ECO:0000256" key="1">
    <source>
        <dbReference type="SAM" id="MobiDB-lite"/>
    </source>
</evidence>
<organism evidence="2 3">
    <name type="scientific">Trichlorobacter ammonificans</name>
    <dbReference type="NCBI Taxonomy" id="2916410"/>
    <lineage>
        <taxon>Bacteria</taxon>
        <taxon>Pseudomonadati</taxon>
        <taxon>Thermodesulfobacteriota</taxon>
        <taxon>Desulfuromonadia</taxon>
        <taxon>Geobacterales</taxon>
        <taxon>Geobacteraceae</taxon>
        <taxon>Trichlorobacter</taxon>
    </lineage>
</organism>
<feature type="region of interest" description="Disordered" evidence="1">
    <location>
        <begin position="205"/>
        <end position="227"/>
    </location>
</feature>
<name>A0ABM9DBG0_9BACT</name>